<reference evidence="1 2" key="2">
    <citation type="journal article" date="2019" name="G3 (Bethesda)">
        <title>Hybrid Assembly of the Genome of the Entomopathogenic Nematode Steinernema carpocapsae Identifies the X-Chromosome.</title>
        <authorList>
            <person name="Serra L."/>
            <person name="Macchietto M."/>
            <person name="Macias-Munoz A."/>
            <person name="McGill C.J."/>
            <person name="Rodriguez I.M."/>
            <person name="Rodriguez B."/>
            <person name="Murad R."/>
            <person name="Mortazavi A."/>
        </authorList>
    </citation>
    <scope>NUCLEOTIDE SEQUENCE [LARGE SCALE GENOMIC DNA]</scope>
    <source>
        <strain evidence="1 2">ALL</strain>
    </source>
</reference>
<sequence>MHSVVIFPFRHVPSFLCTYESWKPLFLDDRPLPHDRMWKLSGLQILRKHDGIRPSNEVHPGIRTTSVQPKPRISTASLRDVIPPL</sequence>
<dbReference type="Proteomes" id="UP000298663">
    <property type="component" value="Unassembled WGS sequence"/>
</dbReference>
<protein>
    <submittedName>
        <fullName evidence="1">Uncharacterized protein</fullName>
    </submittedName>
</protein>
<proteinExistence type="predicted"/>
<reference evidence="1 2" key="1">
    <citation type="journal article" date="2015" name="Genome Biol.">
        <title>Comparative genomics of Steinernema reveals deeply conserved gene regulatory networks.</title>
        <authorList>
            <person name="Dillman A.R."/>
            <person name="Macchietto M."/>
            <person name="Porter C.F."/>
            <person name="Rogers A."/>
            <person name="Williams B."/>
            <person name="Antoshechkin I."/>
            <person name="Lee M.M."/>
            <person name="Goodwin Z."/>
            <person name="Lu X."/>
            <person name="Lewis E.E."/>
            <person name="Goodrich-Blair H."/>
            <person name="Stock S.P."/>
            <person name="Adams B.J."/>
            <person name="Sternberg P.W."/>
            <person name="Mortazavi A."/>
        </authorList>
    </citation>
    <scope>NUCLEOTIDE SEQUENCE [LARGE SCALE GENOMIC DNA]</scope>
    <source>
        <strain evidence="1 2">ALL</strain>
    </source>
</reference>
<keyword evidence="2" id="KW-1185">Reference proteome</keyword>
<gene>
    <name evidence="1" type="ORF">L596_024066</name>
</gene>
<comment type="caution">
    <text evidence="1">The sequence shown here is derived from an EMBL/GenBank/DDBJ whole genome shotgun (WGS) entry which is preliminary data.</text>
</comment>
<evidence type="ECO:0000313" key="1">
    <source>
        <dbReference type="EMBL" id="TKR68014.1"/>
    </source>
</evidence>
<dbReference type="OrthoDB" id="5873947at2759"/>
<dbReference type="EMBL" id="AZBU02000008">
    <property type="protein sequence ID" value="TKR68014.1"/>
    <property type="molecule type" value="Genomic_DNA"/>
</dbReference>
<dbReference type="AlphaFoldDB" id="A0A4U5MFM9"/>
<accession>A0A4U5MFM9</accession>
<evidence type="ECO:0000313" key="2">
    <source>
        <dbReference type="Proteomes" id="UP000298663"/>
    </source>
</evidence>
<name>A0A4U5MFM9_STECR</name>
<organism evidence="1 2">
    <name type="scientific">Steinernema carpocapsae</name>
    <name type="common">Entomopathogenic nematode</name>
    <dbReference type="NCBI Taxonomy" id="34508"/>
    <lineage>
        <taxon>Eukaryota</taxon>
        <taxon>Metazoa</taxon>
        <taxon>Ecdysozoa</taxon>
        <taxon>Nematoda</taxon>
        <taxon>Chromadorea</taxon>
        <taxon>Rhabditida</taxon>
        <taxon>Tylenchina</taxon>
        <taxon>Panagrolaimomorpha</taxon>
        <taxon>Strongyloidoidea</taxon>
        <taxon>Steinernematidae</taxon>
        <taxon>Steinernema</taxon>
    </lineage>
</organism>